<dbReference type="Gene3D" id="2.60.60.20">
    <property type="entry name" value="PLAT/LH2 domain"/>
    <property type="match status" value="1"/>
</dbReference>
<proteinExistence type="predicted"/>
<feature type="region of interest" description="Disordered" evidence="2">
    <location>
        <begin position="77"/>
        <end position="112"/>
    </location>
</feature>
<dbReference type="EMBL" id="MU007035">
    <property type="protein sequence ID" value="KAF2430886.1"/>
    <property type="molecule type" value="Genomic_DNA"/>
</dbReference>
<keyword evidence="5" id="KW-1185">Reference proteome</keyword>
<feature type="compositionally biased region" description="Acidic residues" evidence="2">
    <location>
        <begin position="86"/>
        <end position="95"/>
    </location>
</feature>
<feature type="compositionally biased region" description="Basic and acidic residues" evidence="2">
    <location>
        <begin position="1012"/>
        <end position="1021"/>
    </location>
</feature>
<comment type="caution">
    <text evidence="4">The sequence shown here is derived from an EMBL/GenBank/DDBJ whole genome shotgun (WGS) entry which is preliminary data.</text>
</comment>
<evidence type="ECO:0000256" key="2">
    <source>
        <dbReference type="SAM" id="MobiDB-lite"/>
    </source>
</evidence>
<evidence type="ECO:0000259" key="3">
    <source>
        <dbReference type="PROSITE" id="PS50095"/>
    </source>
</evidence>
<feature type="region of interest" description="Disordered" evidence="2">
    <location>
        <begin position="970"/>
        <end position="993"/>
    </location>
</feature>
<dbReference type="InterPro" id="IPR036392">
    <property type="entry name" value="PLAT/LH2_dom_sf"/>
</dbReference>
<gene>
    <name evidence="4" type="ORF">EJ08DRAFT_696837</name>
</gene>
<accession>A0A9P4NTD4</accession>
<evidence type="ECO:0000313" key="5">
    <source>
        <dbReference type="Proteomes" id="UP000800235"/>
    </source>
</evidence>
<feature type="domain" description="PLAT" evidence="3">
    <location>
        <begin position="607"/>
        <end position="724"/>
    </location>
</feature>
<feature type="compositionally biased region" description="Polar residues" evidence="2">
    <location>
        <begin position="970"/>
        <end position="982"/>
    </location>
</feature>
<dbReference type="SUPFAM" id="SSF49723">
    <property type="entry name" value="Lipase/lipooxygenase domain (PLAT/LH2 domain)"/>
    <property type="match status" value="1"/>
</dbReference>
<evidence type="ECO:0000256" key="1">
    <source>
        <dbReference type="PROSITE-ProRule" id="PRU00152"/>
    </source>
</evidence>
<protein>
    <recommendedName>
        <fullName evidence="3">PLAT domain-containing protein</fullName>
    </recommendedName>
</protein>
<organism evidence="4 5">
    <name type="scientific">Tothia fuscella</name>
    <dbReference type="NCBI Taxonomy" id="1048955"/>
    <lineage>
        <taxon>Eukaryota</taxon>
        <taxon>Fungi</taxon>
        <taxon>Dikarya</taxon>
        <taxon>Ascomycota</taxon>
        <taxon>Pezizomycotina</taxon>
        <taxon>Dothideomycetes</taxon>
        <taxon>Pleosporomycetidae</taxon>
        <taxon>Venturiales</taxon>
        <taxon>Cylindrosympodiaceae</taxon>
        <taxon>Tothia</taxon>
    </lineage>
</organism>
<feature type="compositionally biased region" description="Basic and acidic residues" evidence="2">
    <location>
        <begin position="983"/>
        <end position="993"/>
    </location>
</feature>
<evidence type="ECO:0000313" key="4">
    <source>
        <dbReference type="EMBL" id="KAF2430886.1"/>
    </source>
</evidence>
<feature type="compositionally biased region" description="Gly residues" evidence="2">
    <location>
        <begin position="1022"/>
        <end position="1051"/>
    </location>
</feature>
<feature type="region of interest" description="Disordered" evidence="2">
    <location>
        <begin position="1099"/>
        <end position="1127"/>
    </location>
</feature>
<sequence>MSSMPRRVGLGNNFQNIIHRPLIALPDTAPEKSTFSLSLPYDQLSVLARKYENSEVLRGLPVYAIAELGPLSTASYYVDEPAHDNGDEDDDGEDDGLPKKTIPKIQRDHTDQPIAHLRSKSKERRVEARKQKVMAAIKPKPKLNIPLGMLHTDHAGYCSFDLGMLRSDEVVAALYREKLVRPQSSINSAALRADGRLFEIISRGKPFVGFTHLWVMPFGDPTLIKDALLSADVGPNFMTLRIELDEARIGDRMVSNGIAMPSMQNPNILDYRISPGSFSMPSAVILGEDGCQSFLPSNLASQSFRFFQVARSPGPQLEANNYINPFDDDERLTIRDVSGFRLGYIFDYTTEWFPIGHSLGNLSYSLPLAPCEMVKISIVDWSRGDTAAQDEATGFSESLAHQQVCDRSLGESVDAMLNEWQKGSSFMGGIAASGAYSGGSYAVGGATSLGGATTSSKGSRNLTAETSQKVADAFSQATTAMRELCSTVVVQRAEQESAKATTRIVANYNHGHAMTVLYYEVLRHYRVVTQLAKTRLALLCDYRLLKTDWDNEMEVYKLRRELTKLLLDPSLAGSFDALNTLAQAKSKLSVAEKVYEASAAPGDVEFVKYRIQFWTGDVLYAGTNANPYLEGMAKRIHSTSTALAKMQFERNHSDDVFELKPRDKFKWSDFKSFKVHLYDAGAGPEWFIEKIKLEGFTREGRAEPLFEDTYHTRLQPGTATVEFMVKQPAPKPGQPVLDNFIDPVTQHNVDILKDHFRTNEYYYNRQLWLAEDANARDARWEDRKIKGIDSPILDLIENKAIEINGNYVAFPVPMGNSEGDPEEVLKKAFQWSEEQSTILNPTDSYVEQLLALPTRGVFAEAKLGQCNSNEKIDNTRFWDWQTSPIPYQAPDIAPASTDSKHAAAEGFTPTALPQSVVNIVSPQSLPDPTGLKAAMDVLGKPDIFRNMSGIEQLGSLLEKLSDNATAMAQSGMANNKSPNTLKSIRESPELTKEQKQKLINDTLANEVAAGKPQDKDKDKDGGASGGPNSGSGGTSTGGGGSTGGGKTGGGNMEEPKQDAPKKPTQPDPLPDHGLVFQIRVHGPDGEPELLMPRAGVTIIPNGEGTRPDDSTYVPGKGAPKTNESRKPRTWKDVSAEIGAILLHSENIVGPGQILIDLQSVKPSKDWEDARKRAYRYSDMGNPLRTPVFDPGFFWSHDTFSYEVPEKGNRVLLDVKPEKSSPISVTLTSEKSVENTFGGGVEAGLSKGVGSFGFSFSHEQKTNDGKTAEVTMTYQTMTGGLEISQIK</sequence>
<dbReference type="OrthoDB" id="5328614at2759"/>
<dbReference type="Proteomes" id="UP000800235">
    <property type="component" value="Unassembled WGS sequence"/>
</dbReference>
<reference evidence="4" key="1">
    <citation type="journal article" date="2020" name="Stud. Mycol.">
        <title>101 Dothideomycetes genomes: a test case for predicting lifestyles and emergence of pathogens.</title>
        <authorList>
            <person name="Haridas S."/>
            <person name="Albert R."/>
            <person name="Binder M."/>
            <person name="Bloem J."/>
            <person name="Labutti K."/>
            <person name="Salamov A."/>
            <person name="Andreopoulos B."/>
            <person name="Baker S."/>
            <person name="Barry K."/>
            <person name="Bills G."/>
            <person name="Bluhm B."/>
            <person name="Cannon C."/>
            <person name="Castanera R."/>
            <person name="Culley D."/>
            <person name="Daum C."/>
            <person name="Ezra D."/>
            <person name="Gonzalez J."/>
            <person name="Henrissat B."/>
            <person name="Kuo A."/>
            <person name="Liang C."/>
            <person name="Lipzen A."/>
            <person name="Lutzoni F."/>
            <person name="Magnuson J."/>
            <person name="Mondo S."/>
            <person name="Nolan M."/>
            <person name="Ohm R."/>
            <person name="Pangilinan J."/>
            <person name="Park H.-J."/>
            <person name="Ramirez L."/>
            <person name="Alfaro M."/>
            <person name="Sun H."/>
            <person name="Tritt A."/>
            <person name="Yoshinaga Y."/>
            <person name="Zwiers L.-H."/>
            <person name="Turgeon B."/>
            <person name="Goodwin S."/>
            <person name="Spatafora J."/>
            <person name="Crous P."/>
            <person name="Grigoriev I."/>
        </authorList>
    </citation>
    <scope>NUCLEOTIDE SEQUENCE</scope>
    <source>
        <strain evidence="4">CBS 130266</strain>
    </source>
</reference>
<dbReference type="PROSITE" id="PS50095">
    <property type="entry name" value="PLAT"/>
    <property type="match status" value="1"/>
</dbReference>
<dbReference type="InterPro" id="IPR001024">
    <property type="entry name" value="PLAT/LH2_dom"/>
</dbReference>
<comment type="caution">
    <text evidence="1">Lacks conserved residue(s) required for the propagation of feature annotation.</text>
</comment>
<feature type="region of interest" description="Disordered" evidence="2">
    <location>
        <begin position="1005"/>
        <end position="1073"/>
    </location>
</feature>
<name>A0A9P4NTD4_9PEZI</name>